<accession>A0A5J5BIM4</accession>
<sequence length="232" mass="25575">MRKRVVLRGEVSPKRIVSEELEMSPARRETPTTILVVGRAQKVKGKGATLSSTLEATTKSGAVVLKKASVDMKGLSSQIEGPHCQETPQGRDDRLVGGDKEGLASFKEEATLNLKQSVEAARVQIEKDLKGELDDLGANLIDYGYRLCKKKLLNLFAKVNTSKLDVIEVPEAEIEEEATKVEDPVVDPSTIDQLETATLEHDTEPTSADQYDLYYFSIIKQNCNRKTLASKI</sequence>
<proteinExistence type="predicted"/>
<dbReference type="AlphaFoldDB" id="A0A5J5BIM4"/>
<protein>
    <submittedName>
        <fullName evidence="1">Uncharacterized protein</fullName>
    </submittedName>
</protein>
<evidence type="ECO:0000313" key="2">
    <source>
        <dbReference type="Proteomes" id="UP000325577"/>
    </source>
</evidence>
<dbReference type="EMBL" id="CM018035">
    <property type="protein sequence ID" value="KAA8542478.1"/>
    <property type="molecule type" value="Genomic_DNA"/>
</dbReference>
<gene>
    <name evidence="1" type="ORF">F0562_023386</name>
</gene>
<organism evidence="1 2">
    <name type="scientific">Nyssa sinensis</name>
    <dbReference type="NCBI Taxonomy" id="561372"/>
    <lineage>
        <taxon>Eukaryota</taxon>
        <taxon>Viridiplantae</taxon>
        <taxon>Streptophyta</taxon>
        <taxon>Embryophyta</taxon>
        <taxon>Tracheophyta</taxon>
        <taxon>Spermatophyta</taxon>
        <taxon>Magnoliopsida</taxon>
        <taxon>eudicotyledons</taxon>
        <taxon>Gunneridae</taxon>
        <taxon>Pentapetalae</taxon>
        <taxon>asterids</taxon>
        <taxon>Cornales</taxon>
        <taxon>Nyssaceae</taxon>
        <taxon>Nyssa</taxon>
    </lineage>
</organism>
<reference evidence="1 2" key="1">
    <citation type="submission" date="2019-09" db="EMBL/GenBank/DDBJ databases">
        <title>A chromosome-level genome assembly of the Chinese tupelo Nyssa sinensis.</title>
        <authorList>
            <person name="Yang X."/>
            <person name="Kang M."/>
            <person name="Yang Y."/>
            <person name="Xiong H."/>
            <person name="Wang M."/>
            <person name="Zhang Z."/>
            <person name="Wang Z."/>
            <person name="Wu H."/>
            <person name="Ma T."/>
            <person name="Liu J."/>
            <person name="Xi Z."/>
        </authorList>
    </citation>
    <scope>NUCLEOTIDE SEQUENCE [LARGE SCALE GENOMIC DNA]</scope>
    <source>
        <strain evidence="1">J267</strain>
        <tissue evidence="1">Leaf</tissue>
    </source>
</reference>
<evidence type="ECO:0000313" key="1">
    <source>
        <dbReference type="EMBL" id="KAA8542478.1"/>
    </source>
</evidence>
<name>A0A5J5BIM4_9ASTE</name>
<keyword evidence="2" id="KW-1185">Reference proteome</keyword>
<dbReference type="Proteomes" id="UP000325577">
    <property type="component" value="Linkage Group LG12"/>
</dbReference>